<dbReference type="EMBL" id="BNCP01000008">
    <property type="protein sequence ID" value="GIL76153.1"/>
    <property type="molecule type" value="Genomic_DNA"/>
</dbReference>
<protein>
    <recommendedName>
        <fullName evidence="4">Thiol-disulfide oxidoreductase DCC</fullName>
    </recommendedName>
</protein>
<gene>
    <name evidence="1" type="ORF">Vretifemale_5849</name>
    <name evidence="2" type="ORF">Vretimale_5749</name>
</gene>
<dbReference type="InterPro" id="IPR052927">
    <property type="entry name" value="DCC_oxidoreductase"/>
</dbReference>
<dbReference type="InterPro" id="IPR007263">
    <property type="entry name" value="DCC1-like"/>
</dbReference>
<dbReference type="Proteomes" id="UP000747110">
    <property type="component" value="Unassembled WGS sequence"/>
</dbReference>
<dbReference type="Proteomes" id="UP000722791">
    <property type="component" value="Unassembled WGS sequence"/>
</dbReference>
<evidence type="ECO:0000313" key="1">
    <source>
        <dbReference type="EMBL" id="GIL76153.1"/>
    </source>
</evidence>
<keyword evidence="3" id="KW-1185">Reference proteome</keyword>
<dbReference type="PANTHER" id="PTHR33639">
    <property type="entry name" value="THIOL-DISULFIDE OXIDOREDUCTASE DCC"/>
    <property type="match status" value="1"/>
</dbReference>
<dbReference type="OrthoDB" id="410458at2759"/>
<name>A0A8J4C8P4_9CHLO</name>
<evidence type="ECO:0000313" key="3">
    <source>
        <dbReference type="Proteomes" id="UP000747110"/>
    </source>
</evidence>
<dbReference type="PANTHER" id="PTHR33639:SF2">
    <property type="entry name" value="DUF393 DOMAIN-CONTAINING PROTEIN"/>
    <property type="match status" value="1"/>
</dbReference>
<dbReference type="GO" id="GO:0015035">
    <property type="term" value="F:protein-disulfide reductase activity"/>
    <property type="evidence" value="ECO:0007669"/>
    <property type="project" value="InterPro"/>
</dbReference>
<dbReference type="Pfam" id="PF04134">
    <property type="entry name" value="DCC1-like"/>
    <property type="match status" value="1"/>
</dbReference>
<dbReference type="EMBL" id="BNCQ01000008">
    <property type="protein sequence ID" value="GIM00850.1"/>
    <property type="molecule type" value="Genomic_DNA"/>
</dbReference>
<reference evidence="1" key="1">
    <citation type="journal article" date="2021" name="Proc. Natl. Acad. Sci. U.S.A.">
        <title>Three genomes in the algal genus Volvox reveal the fate of a haploid sex-determining region after a transition to homothallism.</title>
        <authorList>
            <person name="Yamamoto K."/>
            <person name="Hamaji T."/>
            <person name="Kawai-Toyooka H."/>
            <person name="Matsuzaki R."/>
            <person name="Takahashi F."/>
            <person name="Nishimura Y."/>
            <person name="Kawachi M."/>
            <person name="Noguchi H."/>
            <person name="Minakuchi Y."/>
            <person name="Umen J.G."/>
            <person name="Toyoda A."/>
            <person name="Nozaki H."/>
        </authorList>
    </citation>
    <scope>NUCLEOTIDE SEQUENCE</scope>
    <source>
        <strain evidence="2">NIES-3785</strain>
        <strain evidence="1">NIES-3786</strain>
    </source>
</reference>
<proteinExistence type="predicted"/>
<evidence type="ECO:0008006" key="4">
    <source>
        <dbReference type="Google" id="ProtNLM"/>
    </source>
</evidence>
<sequence length="232" mass="24781">MRATYGLPRTHSYVALVTQRPLPVAAPNRNPASTRGLIRGFNQSHRSIIVAAVAPRAEDSNTGAASIAPIGGKATSTPGAAPGAVATPAAARDDFAVDQRPIILFDGVCKLCNGGVNYMLDNDPKGVFRMAALQSPAGRRLLTRCGRSPNDISSIVLVEKDRHFVRSEAILRIGAALRVPLSLLAALGFPVPLPLRDALYDAIANNRYSFFGRTSTCRLRDAGKFSDRFIVD</sequence>
<dbReference type="AlphaFoldDB" id="A0A8J4C8P4"/>
<accession>A0A8J4C8P4</accession>
<evidence type="ECO:0000313" key="2">
    <source>
        <dbReference type="EMBL" id="GIM00850.1"/>
    </source>
</evidence>
<organism evidence="1 3">
    <name type="scientific">Volvox reticuliferus</name>
    <dbReference type="NCBI Taxonomy" id="1737510"/>
    <lineage>
        <taxon>Eukaryota</taxon>
        <taxon>Viridiplantae</taxon>
        <taxon>Chlorophyta</taxon>
        <taxon>core chlorophytes</taxon>
        <taxon>Chlorophyceae</taxon>
        <taxon>CS clade</taxon>
        <taxon>Chlamydomonadales</taxon>
        <taxon>Volvocaceae</taxon>
        <taxon>Volvox</taxon>
    </lineage>
</organism>
<comment type="caution">
    <text evidence="1">The sequence shown here is derived from an EMBL/GenBank/DDBJ whole genome shotgun (WGS) entry which is preliminary data.</text>
</comment>